<name>A0A9D1SJ63_9FIRM</name>
<reference evidence="2" key="1">
    <citation type="submission" date="2020-10" db="EMBL/GenBank/DDBJ databases">
        <authorList>
            <person name="Gilroy R."/>
        </authorList>
    </citation>
    <scope>NUCLEOTIDE SEQUENCE</scope>
    <source>
        <strain evidence="2">9366</strain>
    </source>
</reference>
<proteinExistence type="inferred from homology"/>
<dbReference type="Pfam" id="PF03780">
    <property type="entry name" value="Asp23"/>
    <property type="match status" value="1"/>
</dbReference>
<comment type="caution">
    <text evidence="2">The sequence shown here is derived from an EMBL/GenBank/DDBJ whole genome shotgun (WGS) entry which is preliminary data.</text>
</comment>
<comment type="similarity">
    <text evidence="1">Belongs to the asp23 family.</text>
</comment>
<evidence type="ECO:0000313" key="2">
    <source>
        <dbReference type="EMBL" id="HIU62151.1"/>
    </source>
</evidence>
<organism evidence="2 3">
    <name type="scientific">Candidatus Caccalectryoclostridium excrementigallinarum</name>
    <dbReference type="NCBI Taxonomy" id="2840710"/>
    <lineage>
        <taxon>Bacteria</taxon>
        <taxon>Bacillati</taxon>
        <taxon>Bacillota</taxon>
        <taxon>Clostridia</taxon>
        <taxon>Christensenellales</taxon>
        <taxon>Christensenellaceae</taxon>
        <taxon>Christensenellaceae incertae sedis</taxon>
        <taxon>Candidatus Caccalectryoclostridium</taxon>
    </lineage>
</organism>
<dbReference type="Proteomes" id="UP000824145">
    <property type="component" value="Unassembled WGS sequence"/>
</dbReference>
<evidence type="ECO:0000313" key="3">
    <source>
        <dbReference type="Proteomes" id="UP000824145"/>
    </source>
</evidence>
<accession>A0A9D1SJ63</accession>
<protein>
    <submittedName>
        <fullName evidence="2">Asp23/Gls24 family envelope stress response protein</fullName>
    </submittedName>
</protein>
<reference evidence="2" key="2">
    <citation type="journal article" date="2021" name="PeerJ">
        <title>Extensive microbial diversity within the chicken gut microbiome revealed by metagenomics and culture.</title>
        <authorList>
            <person name="Gilroy R."/>
            <person name="Ravi A."/>
            <person name="Getino M."/>
            <person name="Pursley I."/>
            <person name="Horton D.L."/>
            <person name="Alikhan N.F."/>
            <person name="Baker D."/>
            <person name="Gharbi K."/>
            <person name="Hall N."/>
            <person name="Watson M."/>
            <person name="Adriaenssens E.M."/>
            <person name="Foster-Nyarko E."/>
            <person name="Jarju S."/>
            <person name="Secka A."/>
            <person name="Antonio M."/>
            <person name="Oren A."/>
            <person name="Chaudhuri R.R."/>
            <person name="La Ragione R."/>
            <person name="Hildebrand F."/>
            <person name="Pallen M.J."/>
        </authorList>
    </citation>
    <scope>NUCLEOTIDE SEQUENCE</scope>
    <source>
        <strain evidence="2">9366</strain>
    </source>
</reference>
<dbReference type="PANTHER" id="PTHR34297">
    <property type="entry name" value="HYPOTHETICAL CYTOSOLIC PROTEIN-RELATED"/>
    <property type="match status" value="1"/>
</dbReference>
<sequence>MGSSKQDLTNKDTYKGVISSIACGVASQVEGVASVSYEVGYNGPAFTPSRKKRTSAISVTLTDDTATIDIAVNVFYGYVIPQVVCDMQEKIKHAVENSTYYKVKAVNVFVAGVVFND</sequence>
<dbReference type="InterPro" id="IPR005531">
    <property type="entry name" value="Asp23"/>
</dbReference>
<dbReference type="PANTHER" id="PTHR34297:SF1">
    <property type="entry name" value="ASP23_GLS24 FAMILY ENVELOPE STRESS RESPONSE PROTEIN"/>
    <property type="match status" value="1"/>
</dbReference>
<dbReference type="AlphaFoldDB" id="A0A9D1SJ63"/>
<evidence type="ECO:0000256" key="1">
    <source>
        <dbReference type="ARBA" id="ARBA00005721"/>
    </source>
</evidence>
<dbReference type="EMBL" id="DVNJ01000001">
    <property type="protein sequence ID" value="HIU62151.1"/>
    <property type="molecule type" value="Genomic_DNA"/>
</dbReference>
<gene>
    <name evidence="2" type="ORF">IAB07_00085</name>
</gene>